<accession>A0ACC0XD88</accession>
<sequence>MDSRILTLTLQQLLGRWFQTLANLEIFEFEAIVDALTTNQLLPMLRDVAILVLQELRGLAPDDGINPGGGDDDDY</sequence>
<protein>
    <submittedName>
        <fullName evidence="1">Uncharacterized protein</fullName>
    </submittedName>
</protein>
<evidence type="ECO:0000313" key="1">
    <source>
        <dbReference type="EMBL" id="KAJ0015112.1"/>
    </source>
</evidence>
<gene>
    <name evidence="1" type="ORF">Pint_19664</name>
</gene>
<organism evidence="1 2">
    <name type="scientific">Pistacia integerrima</name>
    <dbReference type="NCBI Taxonomy" id="434235"/>
    <lineage>
        <taxon>Eukaryota</taxon>
        <taxon>Viridiplantae</taxon>
        <taxon>Streptophyta</taxon>
        <taxon>Embryophyta</taxon>
        <taxon>Tracheophyta</taxon>
        <taxon>Spermatophyta</taxon>
        <taxon>Magnoliopsida</taxon>
        <taxon>eudicotyledons</taxon>
        <taxon>Gunneridae</taxon>
        <taxon>Pentapetalae</taxon>
        <taxon>rosids</taxon>
        <taxon>malvids</taxon>
        <taxon>Sapindales</taxon>
        <taxon>Anacardiaceae</taxon>
        <taxon>Pistacia</taxon>
    </lineage>
</organism>
<reference evidence="2" key="1">
    <citation type="journal article" date="2023" name="G3 (Bethesda)">
        <title>Genome assembly and association tests identify interacting loci associated with vigor, precocity, and sex in interspecific pistachio rootstocks.</title>
        <authorList>
            <person name="Palmer W."/>
            <person name="Jacygrad E."/>
            <person name="Sagayaradj S."/>
            <person name="Cavanaugh K."/>
            <person name="Han R."/>
            <person name="Bertier L."/>
            <person name="Beede B."/>
            <person name="Kafkas S."/>
            <person name="Golino D."/>
            <person name="Preece J."/>
            <person name="Michelmore R."/>
        </authorList>
    </citation>
    <scope>NUCLEOTIDE SEQUENCE [LARGE SCALE GENOMIC DNA]</scope>
</reference>
<evidence type="ECO:0000313" key="2">
    <source>
        <dbReference type="Proteomes" id="UP001163603"/>
    </source>
</evidence>
<proteinExistence type="predicted"/>
<keyword evidence="2" id="KW-1185">Reference proteome</keyword>
<dbReference type="EMBL" id="CM047748">
    <property type="protein sequence ID" value="KAJ0015112.1"/>
    <property type="molecule type" value="Genomic_DNA"/>
</dbReference>
<name>A0ACC0XD88_9ROSI</name>
<comment type="caution">
    <text evidence="1">The sequence shown here is derived from an EMBL/GenBank/DDBJ whole genome shotgun (WGS) entry which is preliminary data.</text>
</comment>
<dbReference type="Proteomes" id="UP001163603">
    <property type="component" value="Chromosome 13"/>
</dbReference>